<keyword evidence="2" id="KW-0472">Membrane</keyword>
<dbReference type="Proteomes" id="UP000030758">
    <property type="component" value="Unassembled WGS sequence"/>
</dbReference>
<keyword evidence="2" id="KW-0812">Transmembrane</keyword>
<dbReference type="EMBL" id="KL363315">
    <property type="protein sequence ID" value="KFD47747.1"/>
    <property type="molecule type" value="Genomic_DNA"/>
</dbReference>
<name>A0A085NDF9_9BILA</name>
<evidence type="ECO:0000256" key="1">
    <source>
        <dbReference type="SAM" id="MobiDB-lite"/>
    </source>
</evidence>
<accession>A0A085NDF9</accession>
<dbReference type="Proteomes" id="UP000030764">
    <property type="component" value="Unassembled WGS sequence"/>
</dbReference>
<feature type="region of interest" description="Disordered" evidence="1">
    <location>
        <begin position="92"/>
        <end position="112"/>
    </location>
</feature>
<feature type="region of interest" description="Disordered" evidence="1">
    <location>
        <begin position="31"/>
        <end position="50"/>
    </location>
</feature>
<feature type="compositionally biased region" description="Polar residues" evidence="1">
    <location>
        <begin position="31"/>
        <end position="45"/>
    </location>
</feature>
<sequence>MESCWSLLVSAIILAVTLFFTRLIITRRGRVTQNSVPSTPHQTTPVADEKREFLGLKTNLKEIQERNEDEEENEEEEDIFIPTRRTRRFVIATTPTNESSNENKSMYDEETKEKAKVVIRNAIISKQLREL</sequence>
<feature type="transmembrane region" description="Helical" evidence="2">
    <location>
        <begin position="6"/>
        <end position="25"/>
    </location>
</feature>
<evidence type="ECO:0000313" key="3">
    <source>
        <dbReference type="EMBL" id="KFD47747.1"/>
    </source>
</evidence>
<dbReference type="AlphaFoldDB" id="A0A085NDF9"/>
<protein>
    <submittedName>
        <fullName evidence="4">Uncharacterized protein</fullName>
    </submittedName>
</protein>
<proteinExistence type="predicted"/>
<organism evidence="4">
    <name type="scientific">Trichuris suis</name>
    <name type="common">pig whipworm</name>
    <dbReference type="NCBI Taxonomy" id="68888"/>
    <lineage>
        <taxon>Eukaryota</taxon>
        <taxon>Metazoa</taxon>
        <taxon>Ecdysozoa</taxon>
        <taxon>Nematoda</taxon>
        <taxon>Enoplea</taxon>
        <taxon>Dorylaimia</taxon>
        <taxon>Trichinellida</taxon>
        <taxon>Trichuridae</taxon>
        <taxon>Trichuris</taxon>
    </lineage>
</organism>
<evidence type="ECO:0000313" key="4">
    <source>
        <dbReference type="EMBL" id="KFD67505.1"/>
    </source>
</evidence>
<gene>
    <name evidence="3" type="ORF">M513_11359</name>
    <name evidence="4" type="ORF">M514_11359</name>
</gene>
<keyword evidence="2" id="KW-1133">Transmembrane helix</keyword>
<evidence type="ECO:0000256" key="2">
    <source>
        <dbReference type="SAM" id="Phobius"/>
    </source>
</evidence>
<dbReference type="EMBL" id="KL367514">
    <property type="protein sequence ID" value="KFD67505.1"/>
    <property type="molecule type" value="Genomic_DNA"/>
</dbReference>
<reference evidence="4 5" key="1">
    <citation type="journal article" date="2014" name="Nat. Genet.">
        <title>Genome and transcriptome of the porcine whipworm Trichuris suis.</title>
        <authorList>
            <person name="Jex A.R."/>
            <person name="Nejsum P."/>
            <person name="Schwarz E.M."/>
            <person name="Hu L."/>
            <person name="Young N.D."/>
            <person name="Hall R.S."/>
            <person name="Korhonen P.K."/>
            <person name="Liao S."/>
            <person name="Thamsborg S."/>
            <person name="Xia J."/>
            <person name="Xu P."/>
            <person name="Wang S."/>
            <person name="Scheerlinck J.P."/>
            <person name="Hofmann A."/>
            <person name="Sternberg P.W."/>
            <person name="Wang J."/>
            <person name="Gasser R.B."/>
        </authorList>
    </citation>
    <scope>NUCLEOTIDE SEQUENCE [LARGE SCALE GENOMIC DNA]</scope>
    <source>
        <strain evidence="4">DCEP-RM93F</strain>
        <strain evidence="3">DCEP-RM93M</strain>
    </source>
</reference>
<feature type="compositionally biased region" description="Polar residues" evidence="1">
    <location>
        <begin position="93"/>
        <end position="104"/>
    </location>
</feature>
<evidence type="ECO:0000313" key="5">
    <source>
        <dbReference type="Proteomes" id="UP000030764"/>
    </source>
</evidence>
<keyword evidence="5" id="KW-1185">Reference proteome</keyword>